<dbReference type="VEuPathDB" id="FungiDB:BO82DRAFT_286006"/>
<organism evidence="1 2">
    <name type="scientific">Aspergillus uvarum CBS 121591</name>
    <dbReference type="NCBI Taxonomy" id="1448315"/>
    <lineage>
        <taxon>Eukaryota</taxon>
        <taxon>Fungi</taxon>
        <taxon>Dikarya</taxon>
        <taxon>Ascomycota</taxon>
        <taxon>Pezizomycotina</taxon>
        <taxon>Eurotiomycetes</taxon>
        <taxon>Eurotiomycetidae</taxon>
        <taxon>Eurotiales</taxon>
        <taxon>Aspergillaceae</taxon>
        <taxon>Aspergillus</taxon>
        <taxon>Aspergillus subgen. Circumdati</taxon>
    </lineage>
</organism>
<accession>A0A319DMH6</accession>
<protein>
    <submittedName>
        <fullName evidence="1">Uncharacterized protein</fullName>
    </submittedName>
</protein>
<dbReference type="OrthoDB" id="4206979at2759"/>
<name>A0A319DMH6_9EURO</name>
<dbReference type="AlphaFoldDB" id="A0A319DMH6"/>
<dbReference type="EMBL" id="KZ821708">
    <property type="protein sequence ID" value="PYH80592.1"/>
    <property type="molecule type" value="Genomic_DNA"/>
</dbReference>
<dbReference type="Proteomes" id="UP000248340">
    <property type="component" value="Unassembled WGS sequence"/>
</dbReference>
<reference evidence="1 2" key="1">
    <citation type="submission" date="2016-12" db="EMBL/GenBank/DDBJ databases">
        <title>The genomes of Aspergillus section Nigri reveals drivers in fungal speciation.</title>
        <authorList>
            <consortium name="DOE Joint Genome Institute"/>
            <person name="Vesth T.C."/>
            <person name="Nybo J."/>
            <person name="Theobald S."/>
            <person name="Brandl J."/>
            <person name="Frisvad J.C."/>
            <person name="Nielsen K.F."/>
            <person name="Lyhne E.K."/>
            <person name="Kogle M.E."/>
            <person name="Kuo A."/>
            <person name="Riley R."/>
            <person name="Clum A."/>
            <person name="Nolan M."/>
            <person name="Lipzen A."/>
            <person name="Salamov A."/>
            <person name="Henrissat B."/>
            <person name="Wiebenga A."/>
            <person name="De Vries R.P."/>
            <person name="Grigoriev I.V."/>
            <person name="Mortensen U.H."/>
            <person name="Andersen M.R."/>
            <person name="Baker S.E."/>
        </authorList>
    </citation>
    <scope>NUCLEOTIDE SEQUENCE [LARGE SCALE GENOMIC DNA]</scope>
    <source>
        <strain evidence="1 2">CBS 121591</strain>
    </source>
</reference>
<sequence length="128" mass="14929">MQQSYHHSLETISEEISPLDHEVLSHGGTTSNIERLSSRLQQSKRVSTDIRQQLHDLVYEISYLRAELQWQKESKQILLHFHEEIFRLFHLMEDMLVGVTAKLNESEQRYLDVLGIKSHGSQAEGDMI</sequence>
<evidence type="ECO:0000313" key="1">
    <source>
        <dbReference type="EMBL" id="PYH80592.1"/>
    </source>
</evidence>
<gene>
    <name evidence="1" type="ORF">BO82DRAFT_286006</name>
</gene>
<dbReference type="RefSeq" id="XP_025490792.1">
    <property type="nucleotide sequence ID" value="XM_025631525.1"/>
</dbReference>
<keyword evidence="2" id="KW-1185">Reference proteome</keyword>
<evidence type="ECO:0000313" key="2">
    <source>
        <dbReference type="Proteomes" id="UP000248340"/>
    </source>
</evidence>
<proteinExistence type="predicted"/>
<dbReference type="GeneID" id="37134266"/>